<evidence type="ECO:0000256" key="1">
    <source>
        <dbReference type="ARBA" id="ARBA00007164"/>
    </source>
</evidence>
<sequence length="409" mass="42486">MPLTRAQIYRRRRVAVFGGLAAVLAVLLYLPTTLLAPVSAAEFRPVELPPITTAPAAPTFPAYGGGAIGAVGWDGVLATSGDTAPRSIASITKVVTALVVLDAHPLAVGETGPTIETTTADVALYDSYLARNGKVVSVRPGLQFTQREMLDLVLIESANNYAETLATWAFGSHQAYVDAATAWVAAHGLTQTTIVDSTGMSPDNRSSTADLVTLGKLALEHPVVAEIVATPTMQLHDIGRLDNTNGLLGMGGVDGIKTGTLDEAGACLLFAADLPVGGGTVTVVGAVLGAEDHDQLDTDVQALLASVTPGFQEVTLATDGEVVGSYASEWGDRSDLVVVGDHRTVVWSDAPVAATVDSREVHLAHAGSDAGALRVTVAGETTDITLRLADEIDDPGPWWRLTNPIALLF</sequence>
<evidence type="ECO:0000313" key="11">
    <source>
        <dbReference type="EMBL" id="PJJ72183.1"/>
    </source>
</evidence>
<dbReference type="SUPFAM" id="SSF56601">
    <property type="entry name" value="beta-lactamase/transpeptidase-like"/>
    <property type="match status" value="1"/>
</dbReference>
<reference evidence="11 12" key="1">
    <citation type="submission" date="2017-11" db="EMBL/GenBank/DDBJ databases">
        <title>Genomic Encyclopedia of Archaeal and Bacterial Type Strains, Phase II (KMG-II): From Individual Species to Whole Genera.</title>
        <authorList>
            <person name="Goeker M."/>
        </authorList>
    </citation>
    <scope>NUCLEOTIDE SEQUENCE [LARGE SCALE GENOMIC DNA]</scope>
    <source>
        <strain evidence="11 12">DSM 27393</strain>
    </source>
</reference>
<comment type="caution">
    <text evidence="11">The sequence shown here is derived from an EMBL/GenBank/DDBJ whole genome shotgun (WGS) entry which is preliminary data.</text>
</comment>
<accession>A0A2M9CJV8</accession>
<evidence type="ECO:0000256" key="3">
    <source>
        <dbReference type="ARBA" id="ARBA00022801"/>
    </source>
</evidence>
<dbReference type="PRINTS" id="PR00725">
    <property type="entry name" value="DADACBPTASE1"/>
</dbReference>
<dbReference type="GO" id="GO:0006508">
    <property type="term" value="P:proteolysis"/>
    <property type="evidence" value="ECO:0007669"/>
    <property type="project" value="InterPro"/>
</dbReference>
<proteinExistence type="inferred from homology"/>
<dbReference type="Gene3D" id="3.40.710.10">
    <property type="entry name" value="DD-peptidase/beta-lactamase superfamily"/>
    <property type="match status" value="1"/>
</dbReference>
<dbReference type="GO" id="GO:0071555">
    <property type="term" value="P:cell wall organization"/>
    <property type="evidence" value="ECO:0007669"/>
    <property type="project" value="UniProtKB-KW"/>
</dbReference>
<keyword evidence="2" id="KW-0732">Signal</keyword>
<dbReference type="GO" id="GO:0008360">
    <property type="term" value="P:regulation of cell shape"/>
    <property type="evidence" value="ECO:0007669"/>
    <property type="project" value="UniProtKB-KW"/>
</dbReference>
<gene>
    <name evidence="11" type="ORF">CLV46_1748</name>
</gene>
<keyword evidence="4" id="KW-0133">Cell shape</keyword>
<dbReference type="GO" id="GO:0009252">
    <property type="term" value="P:peptidoglycan biosynthetic process"/>
    <property type="evidence" value="ECO:0007669"/>
    <property type="project" value="UniProtKB-KW"/>
</dbReference>
<evidence type="ECO:0000313" key="12">
    <source>
        <dbReference type="Proteomes" id="UP000228758"/>
    </source>
</evidence>
<comment type="similarity">
    <text evidence="1 9">Belongs to the peptidase S11 family.</text>
</comment>
<dbReference type="AlphaFoldDB" id="A0A2M9CJV8"/>
<evidence type="ECO:0000256" key="8">
    <source>
        <dbReference type="PIRSR" id="PIRSR618044-2"/>
    </source>
</evidence>
<evidence type="ECO:0000256" key="9">
    <source>
        <dbReference type="RuleBase" id="RU004016"/>
    </source>
</evidence>
<protein>
    <submittedName>
        <fullName evidence="11">D-alanyl-D-alanine carboxypeptidase (Penicillin-binding protein 5/6)</fullName>
    </submittedName>
</protein>
<keyword evidence="12" id="KW-1185">Reference proteome</keyword>
<keyword evidence="11" id="KW-0121">Carboxypeptidase</keyword>
<evidence type="ECO:0000256" key="7">
    <source>
        <dbReference type="PIRSR" id="PIRSR618044-1"/>
    </source>
</evidence>
<dbReference type="Pfam" id="PF00768">
    <property type="entry name" value="Peptidase_S11"/>
    <property type="match status" value="1"/>
</dbReference>
<dbReference type="Proteomes" id="UP000228758">
    <property type="component" value="Unassembled WGS sequence"/>
</dbReference>
<name>A0A2M9CJV8_9MICO</name>
<feature type="active site" evidence="7">
    <location>
        <position position="157"/>
    </location>
</feature>
<organism evidence="11 12">
    <name type="scientific">Diaminobutyricimonas aerilata</name>
    <dbReference type="NCBI Taxonomy" id="1162967"/>
    <lineage>
        <taxon>Bacteria</taxon>
        <taxon>Bacillati</taxon>
        <taxon>Actinomycetota</taxon>
        <taxon>Actinomycetes</taxon>
        <taxon>Micrococcales</taxon>
        <taxon>Microbacteriaceae</taxon>
        <taxon>Diaminobutyricimonas</taxon>
    </lineage>
</organism>
<evidence type="ECO:0000256" key="2">
    <source>
        <dbReference type="ARBA" id="ARBA00022729"/>
    </source>
</evidence>
<evidence type="ECO:0000259" key="10">
    <source>
        <dbReference type="Pfam" id="PF00768"/>
    </source>
</evidence>
<dbReference type="EMBL" id="PGFF01000001">
    <property type="protein sequence ID" value="PJJ72183.1"/>
    <property type="molecule type" value="Genomic_DNA"/>
</dbReference>
<dbReference type="RefSeq" id="WP_100364401.1">
    <property type="nucleotide sequence ID" value="NZ_PGFF01000001.1"/>
</dbReference>
<dbReference type="InterPro" id="IPR001967">
    <property type="entry name" value="Peptidase_S11_N"/>
</dbReference>
<keyword evidence="6" id="KW-0961">Cell wall biogenesis/degradation</keyword>
<dbReference type="GO" id="GO:0009002">
    <property type="term" value="F:serine-type D-Ala-D-Ala carboxypeptidase activity"/>
    <property type="evidence" value="ECO:0007669"/>
    <property type="project" value="InterPro"/>
</dbReference>
<feature type="binding site" evidence="8">
    <location>
        <position position="257"/>
    </location>
    <ligand>
        <name>substrate</name>
    </ligand>
</feature>
<keyword evidence="11" id="KW-0645">Protease</keyword>
<evidence type="ECO:0000256" key="4">
    <source>
        <dbReference type="ARBA" id="ARBA00022960"/>
    </source>
</evidence>
<feature type="active site" description="Proton acceptor" evidence="7">
    <location>
        <position position="93"/>
    </location>
</feature>
<dbReference type="InterPro" id="IPR018044">
    <property type="entry name" value="Peptidase_S11"/>
</dbReference>
<evidence type="ECO:0000256" key="5">
    <source>
        <dbReference type="ARBA" id="ARBA00022984"/>
    </source>
</evidence>
<keyword evidence="3" id="KW-0378">Hydrolase</keyword>
<evidence type="ECO:0000256" key="6">
    <source>
        <dbReference type="ARBA" id="ARBA00023316"/>
    </source>
</evidence>
<dbReference type="InterPro" id="IPR012338">
    <property type="entry name" value="Beta-lactam/transpept-like"/>
</dbReference>
<feature type="active site" description="Acyl-ester intermediate" evidence="7">
    <location>
        <position position="90"/>
    </location>
</feature>
<dbReference type="OrthoDB" id="5241551at2"/>
<keyword evidence="5" id="KW-0573">Peptidoglycan synthesis</keyword>
<feature type="domain" description="Peptidase S11 D-alanyl-D-alanine carboxypeptidase A N-terminal" evidence="10">
    <location>
        <begin position="76"/>
        <end position="273"/>
    </location>
</feature>